<organism evidence="1 2">
    <name type="scientific">Alginatibacterium sediminis</name>
    <dbReference type="NCBI Taxonomy" id="2164068"/>
    <lineage>
        <taxon>Bacteria</taxon>
        <taxon>Pseudomonadati</taxon>
        <taxon>Pseudomonadota</taxon>
        <taxon>Gammaproteobacteria</taxon>
        <taxon>Alteromonadales</taxon>
        <taxon>Alteromonadaceae</taxon>
        <taxon>Alginatibacterium</taxon>
    </lineage>
</organism>
<protein>
    <submittedName>
        <fullName evidence="1">DUF2058 domain-containing protein</fullName>
    </submittedName>
</protein>
<dbReference type="Proteomes" id="UP000286482">
    <property type="component" value="Unassembled WGS sequence"/>
</dbReference>
<reference evidence="1 2" key="1">
    <citation type="submission" date="2018-09" db="EMBL/GenBank/DDBJ databases">
        <authorList>
            <person name="Wang Z."/>
        </authorList>
    </citation>
    <scope>NUCLEOTIDE SEQUENCE [LARGE SCALE GENOMIC DNA]</scope>
    <source>
        <strain evidence="1 2">ALS 81</strain>
    </source>
</reference>
<evidence type="ECO:0000313" key="1">
    <source>
        <dbReference type="EMBL" id="RKF15697.1"/>
    </source>
</evidence>
<dbReference type="EMBL" id="RAQO01000008">
    <property type="protein sequence ID" value="RKF15697.1"/>
    <property type="molecule type" value="Genomic_DNA"/>
</dbReference>
<proteinExistence type="predicted"/>
<comment type="caution">
    <text evidence="1">The sequence shown here is derived from an EMBL/GenBank/DDBJ whole genome shotgun (WGS) entry which is preliminary data.</text>
</comment>
<dbReference type="InterPro" id="IPR018636">
    <property type="entry name" value="DUF2058"/>
</dbReference>
<name>A0A420E8J3_9ALTE</name>
<evidence type="ECO:0000313" key="2">
    <source>
        <dbReference type="Proteomes" id="UP000286482"/>
    </source>
</evidence>
<keyword evidence="2" id="KW-1185">Reference proteome</keyword>
<sequence>MAKMSLKDQLLKAGVVDKKRVKKVNKEVYKANKETRTTVNEAKLAAEAKRQQQIERDKELNRERQLVVEQKAQQAQIRQLVEMNQIIGKGELSYNFEDESTIHRVDVDALQQRQLANGLLAIARLEQRYYIVPAVVADKIAERDASVIRVRNVVEMEQEDADDPYADYKIPDDLMW</sequence>
<dbReference type="Pfam" id="PF09831">
    <property type="entry name" value="DUF2058"/>
    <property type="match status" value="1"/>
</dbReference>
<accession>A0A420E8J3</accession>
<dbReference type="OrthoDB" id="5294470at2"/>
<gene>
    <name evidence="1" type="ORF">DBZ36_15050</name>
</gene>
<dbReference type="AlphaFoldDB" id="A0A420E8J3"/>